<dbReference type="EMBL" id="JANAWD010000256">
    <property type="protein sequence ID" value="KAJ3482800.1"/>
    <property type="molecule type" value="Genomic_DNA"/>
</dbReference>
<dbReference type="GO" id="GO:0005525">
    <property type="term" value="F:GTP binding"/>
    <property type="evidence" value="ECO:0007669"/>
    <property type="project" value="UniProtKB-KW"/>
</dbReference>
<comment type="caution">
    <text evidence="7">The sequence shown here is derived from an EMBL/GenBank/DDBJ whole genome shotgun (WGS) entry which is preliminary data.</text>
</comment>
<evidence type="ECO:0000256" key="5">
    <source>
        <dbReference type="PIRSR" id="PIRSR601019-2"/>
    </source>
</evidence>
<dbReference type="GO" id="GO:0005834">
    <property type="term" value="C:heterotrimeric G-protein complex"/>
    <property type="evidence" value="ECO:0007669"/>
    <property type="project" value="TreeGrafter"/>
</dbReference>
<evidence type="ECO:0000256" key="2">
    <source>
        <dbReference type="ARBA" id="ARBA00022741"/>
    </source>
</evidence>
<dbReference type="SMART" id="SM00275">
    <property type="entry name" value="G_alpha"/>
    <property type="match status" value="1"/>
</dbReference>
<feature type="region of interest" description="Disordered" evidence="6">
    <location>
        <begin position="1"/>
        <end position="41"/>
    </location>
</feature>
<sequence>MPSRDPPVPVQPHLSDDPLDAALRPPIDETEEEKSARLALEEEAKRISQEIDDSIREEKAQRKKSRAVRLLLLGQSESEFQRIYTPSAFREERVLWRSVIQLNLVRSIRIIMDAIQDIRRYEVSPNGASSSSSPHAHKYGYNQSSNNNDTTSSDEYDEFAYDRVGPTPHLEALCMRLLPLRHIESLLIAKLVPPNEDEATRLGVKNPPSHLGYSSSSTLINSDYSHSTDYGHHHRHHPSHGGIDAFVDEREREKERQPFSYRHQPEIFVRPTNTSWKGSLKRYGRPSSLGNTGLETQDESQVVINECRGAMISLWGDKLVREVLKRRKIRLEESPGFFLNDLERVTSLKYLPSDDDVLKARLKTVGVSEYRFHMEAGTESGTEWRIIDVGGSRSQPSISHYSTSTNPPYLFLLSSRYPSQGTPYSRSRFRGSCSAGSSEYIPTRLLRVFVFNSMRSLDFAPARVWFGAFLSPGLG</sequence>
<evidence type="ECO:0000256" key="6">
    <source>
        <dbReference type="SAM" id="MobiDB-lite"/>
    </source>
</evidence>
<feature type="compositionally biased region" description="Low complexity" evidence="6">
    <location>
        <begin position="142"/>
        <end position="151"/>
    </location>
</feature>
<dbReference type="InterPro" id="IPR001019">
    <property type="entry name" value="Gprotein_alpha_su"/>
</dbReference>
<dbReference type="SUPFAM" id="SSF47895">
    <property type="entry name" value="Transducin (alpha subunit), insertion domain"/>
    <property type="match status" value="1"/>
</dbReference>
<feature type="region of interest" description="Disordered" evidence="6">
    <location>
        <begin position="224"/>
        <end position="243"/>
    </location>
</feature>
<dbReference type="PROSITE" id="PS51882">
    <property type="entry name" value="G_ALPHA"/>
    <property type="match status" value="1"/>
</dbReference>
<dbReference type="GO" id="GO:0046872">
    <property type="term" value="F:metal ion binding"/>
    <property type="evidence" value="ECO:0007669"/>
    <property type="project" value="UniProtKB-KW"/>
</dbReference>
<dbReference type="PANTHER" id="PTHR10218:SF302">
    <property type="entry name" value="GUANINE NUCLEOTIDE-BINDING PROTEIN ALPHA-5 SUBUNIT"/>
    <property type="match status" value="1"/>
</dbReference>
<feature type="binding site" evidence="5">
    <location>
        <position position="364"/>
    </location>
    <ligand>
        <name>Mg(2+)</name>
        <dbReference type="ChEBI" id="CHEBI:18420"/>
    </ligand>
</feature>
<reference evidence="7" key="1">
    <citation type="submission" date="2022-07" db="EMBL/GenBank/DDBJ databases">
        <title>Genome Sequence of Physisporinus lineatus.</title>
        <authorList>
            <person name="Buettner E."/>
        </authorList>
    </citation>
    <scope>NUCLEOTIDE SEQUENCE</scope>
    <source>
        <strain evidence="7">VT162</strain>
    </source>
</reference>
<feature type="binding site" evidence="4">
    <location>
        <begin position="358"/>
        <end position="364"/>
    </location>
    <ligand>
        <name>GTP</name>
        <dbReference type="ChEBI" id="CHEBI:37565"/>
    </ligand>
</feature>
<feature type="region of interest" description="Disordered" evidence="6">
    <location>
        <begin position="124"/>
        <end position="154"/>
    </location>
</feature>
<proteinExistence type="predicted"/>
<keyword evidence="1 5" id="KW-0479">Metal-binding</keyword>
<evidence type="ECO:0000256" key="3">
    <source>
        <dbReference type="ARBA" id="ARBA00023134"/>
    </source>
</evidence>
<evidence type="ECO:0000256" key="4">
    <source>
        <dbReference type="PIRSR" id="PIRSR601019-1"/>
    </source>
</evidence>
<keyword evidence="5" id="KW-0460">Magnesium</keyword>
<gene>
    <name evidence="7" type="ORF">NLI96_g6730</name>
</gene>
<dbReference type="GO" id="GO:0005737">
    <property type="term" value="C:cytoplasm"/>
    <property type="evidence" value="ECO:0007669"/>
    <property type="project" value="TreeGrafter"/>
</dbReference>
<evidence type="ECO:0000256" key="1">
    <source>
        <dbReference type="ARBA" id="ARBA00022723"/>
    </source>
</evidence>
<keyword evidence="3 4" id="KW-0342">GTP-binding</keyword>
<dbReference type="GO" id="GO:0031683">
    <property type="term" value="F:G-protein beta/gamma-subunit complex binding"/>
    <property type="evidence" value="ECO:0007669"/>
    <property type="project" value="InterPro"/>
</dbReference>
<dbReference type="AlphaFoldDB" id="A0AAD5V582"/>
<organism evidence="7 8">
    <name type="scientific">Meripilus lineatus</name>
    <dbReference type="NCBI Taxonomy" id="2056292"/>
    <lineage>
        <taxon>Eukaryota</taxon>
        <taxon>Fungi</taxon>
        <taxon>Dikarya</taxon>
        <taxon>Basidiomycota</taxon>
        <taxon>Agaricomycotina</taxon>
        <taxon>Agaricomycetes</taxon>
        <taxon>Polyporales</taxon>
        <taxon>Meripilaceae</taxon>
        <taxon>Meripilus</taxon>
    </lineage>
</organism>
<dbReference type="InterPro" id="IPR011025">
    <property type="entry name" value="GproteinA_insert"/>
</dbReference>
<dbReference type="PANTHER" id="PTHR10218">
    <property type="entry name" value="GTP-BINDING PROTEIN ALPHA SUBUNIT"/>
    <property type="match status" value="1"/>
</dbReference>
<dbReference type="PRINTS" id="PR00318">
    <property type="entry name" value="GPROTEINA"/>
</dbReference>
<dbReference type="Pfam" id="PF00503">
    <property type="entry name" value="G-alpha"/>
    <property type="match status" value="1"/>
</dbReference>
<dbReference type="GO" id="GO:0003924">
    <property type="term" value="F:GTPase activity"/>
    <property type="evidence" value="ECO:0007669"/>
    <property type="project" value="InterPro"/>
</dbReference>
<dbReference type="Gene3D" id="1.10.400.10">
    <property type="entry name" value="GI Alpha 1, domain 2-like"/>
    <property type="match status" value="1"/>
</dbReference>
<name>A0AAD5V582_9APHY</name>
<protein>
    <submittedName>
        <fullName evidence="7">Uncharacterized protein</fullName>
    </submittedName>
</protein>
<dbReference type="Proteomes" id="UP001212997">
    <property type="component" value="Unassembled WGS sequence"/>
</dbReference>
<accession>A0AAD5V582</accession>
<keyword evidence="2 4" id="KW-0547">Nucleotide-binding</keyword>
<dbReference type="GO" id="GO:0007188">
    <property type="term" value="P:adenylate cyclase-modulating G protein-coupled receptor signaling pathway"/>
    <property type="evidence" value="ECO:0007669"/>
    <property type="project" value="TreeGrafter"/>
</dbReference>
<dbReference type="GO" id="GO:0001664">
    <property type="term" value="F:G protein-coupled receptor binding"/>
    <property type="evidence" value="ECO:0007669"/>
    <property type="project" value="TreeGrafter"/>
</dbReference>
<feature type="compositionally biased region" description="Pro residues" evidence="6">
    <location>
        <begin position="1"/>
        <end position="10"/>
    </location>
</feature>
<keyword evidence="8" id="KW-1185">Reference proteome</keyword>
<evidence type="ECO:0000313" key="8">
    <source>
        <dbReference type="Proteomes" id="UP001212997"/>
    </source>
</evidence>
<evidence type="ECO:0000313" key="7">
    <source>
        <dbReference type="EMBL" id="KAJ3482800.1"/>
    </source>
</evidence>